<protein>
    <submittedName>
        <fullName evidence="2">Uncharacterized protein</fullName>
    </submittedName>
</protein>
<reference evidence="3" key="1">
    <citation type="journal article" date="2018" name="Nat. Microbiol.">
        <title>Leveraging single-cell genomics to expand the fungal tree of life.</title>
        <authorList>
            <person name="Ahrendt S.R."/>
            <person name="Quandt C.A."/>
            <person name="Ciobanu D."/>
            <person name="Clum A."/>
            <person name="Salamov A."/>
            <person name="Andreopoulos B."/>
            <person name="Cheng J.F."/>
            <person name="Woyke T."/>
            <person name="Pelin A."/>
            <person name="Henrissat B."/>
            <person name="Reynolds N.K."/>
            <person name="Benny G.L."/>
            <person name="Smith M.E."/>
            <person name="James T.Y."/>
            <person name="Grigoriev I.V."/>
        </authorList>
    </citation>
    <scope>NUCLEOTIDE SEQUENCE [LARGE SCALE GENOMIC DNA]</scope>
    <source>
        <strain evidence="3">RSA 468</strain>
    </source>
</reference>
<gene>
    <name evidence="2" type="ORF">BJ085DRAFT_35392</name>
</gene>
<keyword evidence="3" id="KW-1185">Reference proteome</keyword>
<dbReference type="Proteomes" id="UP000268162">
    <property type="component" value="Unassembled WGS sequence"/>
</dbReference>
<sequence>MFLISAPLASISTNPPLSSPPTLTMNCLSLTKFLLIAVIGISTTAQADPAAFPQPTPYLERRRVALDSPSPVYEHPPGSIRIIAPASNPPRPLRTPTVD</sequence>
<dbReference type="AlphaFoldDB" id="A0A4P9ZMG8"/>
<organism evidence="2 3">
    <name type="scientific">Dimargaris cristalligena</name>
    <dbReference type="NCBI Taxonomy" id="215637"/>
    <lineage>
        <taxon>Eukaryota</taxon>
        <taxon>Fungi</taxon>
        <taxon>Fungi incertae sedis</taxon>
        <taxon>Zoopagomycota</taxon>
        <taxon>Kickxellomycotina</taxon>
        <taxon>Dimargaritomycetes</taxon>
        <taxon>Dimargaritales</taxon>
        <taxon>Dimargaritaceae</taxon>
        <taxon>Dimargaris</taxon>
    </lineage>
</organism>
<name>A0A4P9ZMG8_9FUNG</name>
<evidence type="ECO:0000256" key="1">
    <source>
        <dbReference type="SAM" id="MobiDB-lite"/>
    </source>
</evidence>
<proteinExistence type="predicted"/>
<dbReference type="EMBL" id="ML003828">
    <property type="protein sequence ID" value="RKP33480.1"/>
    <property type="molecule type" value="Genomic_DNA"/>
</dbReference>
<evidence type="ECO:0000313" key="2">
    <source>
        <dbReference type="EMBL" id="RKP33480.1"/>
    </source>
</evidence>
<feature type="region of interest" description="Disordered" evidence="1">
    <location>
        <begin position="69"/>
        <end position="99"/>
    </location>
</feature>
<evidence type="ECO:0000313" key="3">
    <source>
        <dbReference type="Proteomes" id="UP000268162"/>
    </source>
</evidence>
<accession>A0A4P9ZMG8</accession>